<evidence type="ECO:0000313" key="7">
    <source>
        <dbReference type="Proteomes" id="UP000256964"/>
    </source>
</evidence>
<dbReference type="PANTHER" id="PTHR12911">
    <property type="entry name" value="SAD1/UNC-84-LIKE PROTEIN-RELATED"/>
    <property type="match status" value="1"/>
</dbReference>
<keyword evidence="3" id="KW-1133">Transmembrane helix</keyword>
<dbReference type="PROSITE" id="PS51469">
    <property type="entry name" value="SUN"/>
    <property type="match status" value="1"/>
</dbReference>
<reference evidence="6 7" key="1">
    <citation type="journal article" date="2018" name="Biotechnol. Biofuels">
        <title>Integrative visual omics of the white-rot fungus Polyporus brumalis exposes the biotechnological potential of its oxidative enzymes for delignifying raw plant biomass.</title>
        <authorList>
            <person name="Miyauchi S."/>
            <person name="Rancon A."/>
            <person name="Drula E."/>
            <person name="Hage H."/>
            <person name="Chaduli D."/>
            <person name="Favel A."/>
            <person name="Grisel S."/>
            <person name="Henrissat B."/>
            <person name="Herpoel-Gimbert I."/>
            <person name="Ruiz-Duenas F.J."/>
            <person name="Chevret D."/>
            <person name="Hainaut M."/>
            <person name="Lin J."/>
            <person name="Wang M."/>
            <person name="Pangilinan J."/>
            <person name="Lipzen A."/>
            <person name="Lesage-Meessen L."/>
            <person name="Navarro D."/>
            <person name="Riley R."/>
            <person name="Grigoriev I.V."/>
            <person name="Zhou S."/>
            <person name="Raouche S."/>
            <person name="Rosso M.N."/>
        </authorList>
    </citation>
    <scope>NUCLEOTIDE SEQUENCE [LARGE SCALE GENOMIC DNA]</scope>
    <source>
        <strain evidence="6 7">BRFM 1820</strain>
    </source>
</reference>
<accession>A0A371CI27</accession>
<dbReference type="GO" id="GO:0034993">
    <property type="term" value="C:meiotic nuclear membrane microtubule tethering complex"/>
    <property type="evidence" value="ECO:0007669"/>
    <property type="project" value="TreeGrafter"/>
</dbReference>
<dbReference type="OrthoDB" id="342281at2759"/>
<sequence length="205" mass="22759">YVQQSIRRAMKDPVGRRDFALAADGARIAPKLTSSFDNTSDARPPTNILDEDMRSASCWAFPDDHAQVSIKLHEFIYVTHITIDHIPRDIATNIQEAPHRIVLWGIVDGKGNQDRRKAALESLHMSPLSRLGDGPPVKAQGTFLPLAAFDYDIDAQSHVQTFPVDPAVIASRIYFGAVVIEVKSNWGADFTKVYRVRIHGDVANT</sequence>
<gene>
    <name evidence="6" type="ORF">OH76DRAFT_1367002</name>
</gene>
<dbReference type="Gene3D" id="2.60.120.260">
    <property type="entry name" value="Galactose-binding domain-like"/>
    <property type="match status" value="1"/>
</dbReference>
<dbReference type="InterPro" id="IPR012919">
    <property type="entry name" value="SUN_dom"/>
</dbReference>
<dbReference type="GO" id="GO:0043495">
    <property type="term" value="F:protein-membrane adaptor activity"/>
    <property type="evidence" value="ECO:0007669"/>
    <property type="project" value="TreeGrafter"/>
</dbReference>
<keyword evidence="4" id="KW-0472">Membrane</keyword>
<dbReference type="EMBL" id="KZ857615">
    <property type="protein sequence ID" value="RDX39920.1"/>
    <property type="molecule type" value="Genomic_DNA"/>
</dbReference>
<keyword evidence="2" id="KW-0812">Transmembrane</keyword>
<organism evidence="6 7">
    <name type="scientific">Lentinus brumalis</name>
    <dbReference type="NCBI Taxonomy" id="2498619"/>
    <lineage>
        <taxon>Eukaryota</taxon>
        <taxon>Fungi</taxon>
        <taxon>Dikarya</taxon>
        <taxon>Basidiomycota</taxon>
        <taxon>Agaricomycotina</taxon>
        <taxon>Agaricomycetes</taxon>
        <taxon>Polyporales</taxon>
        <taxon>Polyporaceae</taxon>
        <taxon>Lentinus</taxon>
    </lineage>
</organism>
<keyword evidence="7" id="KW-1185">Reference proteome</keyword>
<dbReference type="Proteomes" id="UP000256964">
    <property type="component" value="Unassembled WGS sequence"/>
</dbReference>
<proteinExistence type="predicted"/>
<comment type="subcellular location">
    <subcellularLocation>
        <location evidence="1">Membrane</location>
    </subcellularLocation>
</comment>
<dbReference type="PANTHER" id="PTHR12911:SF8">
    <property type="entry name" value="KLAROID PROTEIN-RELATED"/>
    <property type="match status" value="1"/>
</dbReference>
<dbReference type="AlphaFoldDB" id="A0A371CI27"/>
<evidence type="ECO:0000256" key="3">
    <source>
        <dbReference type="ARBA" id="ARBA00022989"/>
    </source>
</evidence>
<evidence type="ECO:0000313" key="6">
    <source>
        <dbReference type="EMBL" id="RDX39920.1"/>
    </source>
</evidence>
<evidence type="ECO:0000256" key="1">
    <source>
        <dbReference type="ARBA" id="ARBA00004370"/>
    </source>
</evidence>
<dbReference type="STRING" id="139420.A0A371CI27"/>
<dbReference type="InterPro" id="IPR045119">
    <property type="entry name" value="SUN1-5"/>
</dbReference>
<evidence type="ECO:0000256" key="2">
    <source>
        <dbReference type="ARBA" id="ARBA00022692"/>
    </source>
</evidence>
<evidence type="ECO:0000256" key="4">
    <source>
        <dbReference type="ARBA" id="ARBA00023136"/>
    </source>
</evidence>
<evidence type="ECO:0000259" key="5">
    <source>
        <dbReference type="PROSITE" id="PS51469"/>
    </source>
</evidence>
<feature type="non-terminal residue" evidence="6">
    <location>
        <position position="1"/>
    </location>
</feature>
<feature type="domain" description="SUN" evidence="5">
    <location>
        <begin position="3"/>
        <end position="203"/>
    </location>
</feature>
<dbReference type="Pfam" id="PF07738">
    <property type="entry name" value="Sad1_UNC"/>
    <property type="match status" value="2"/>
</dbReference>
<name>A0A371CI27_9APHY</name>
<protein>
    <recommendedName>
        <fullName evidence="5">SUN domain-containing protein</fullName>
    </recommendedName>
</protein>